<sequence length="553" mass="60498">MGPVQDKDLMSKRTRSRWLGRRGAAAVAAGSPAPSMSPTPTSSSTPPSTDSGGAVHMLFGTICYMQCTSYSPSSSLDCFELEPRWRPINLTRARPEHHVTGRPSGAKRAENAKFSGETGRAFVGSGVAMRPLRHHKATKGMKADAGTEAVGSRVTGTGTNRTIRHKLGVRISTRAIASHIKVGGALIEYGEQGILMNAYRTATLVLAGLGAVGNAYAAIHLVALWWRMRKETESEWEGSADIWTLDIARVLGALVCTYMTIASVACAAGFYGTLKRLPAHVRVFRDYSIADLVFVTLSTLMFAFACVQPTLRGVVCEELSRQPELMRNLIDAGLTIENCDIYFDYSVLDRAPTTKSFREEKSPLATASTSFLPKASSQRINHWFMLPCRDSLWPKLDKCMPAKPMFPVLHGTHIPIHCLIPVPAPMVTPTDEPNHYLPRGIPMAASHCPFDQVRVSFPRGSNPGSSRHESKSQAPTEIGFFYIHSIVSPRIAHICTTPVSFFLCVICLGPTVVLRGTTTPAHHMNERLRTEEMTPFCSCFSGEYLSDTRIPST</sequence>
<keyword evidence="4" id="KW-1185">Reference proteome</keyword>
<gene>
    <name evidence="3" type="ORF">AG1IA_00073</name>
</gene>
<keyword evidence="2" id="KW-0472">Membrane</keyword>
<proteinExistence type="predicted"/>
<dbReference type="AlphaFoldDB" id="L8X6S6"/>
<evidence type="ECO:0000256" key="2">
    <source>
        <dbReference type="SAM" id="Phobius"/>
    </source>
</evidence>
<feature type="transmembrane region" description="Helical" evidence="2">
    <location>
        <begin position="247"/>
        <end position="271"/>
    </location>
</feature>
<reference evidence="3 4" key="1">
    <citation type="journal article" date="2013" name="Nat. Commun.">
        <title>The evolution and pathogenic mechanisms of the rice sheath blight pathogen.</title>
        <authorList>
            <person name="Zheng A."/>
            <person name="Lin R."/>
            <person name="Xu L."/>
            <person name="Qin P."/>
            <person name="Tang C."/>
            <person name="Ai P."/>
            <person name="Zhang D."/>
            <person name="Liu Y."/>
            <person name="Sun Z."/>
            <person name="Feng H."/>
            <person name="Wang Y."/>
            <person name="Chen Y."/>
            <person name="Liang X."/>
            <person name="Fu R."/>
            <person name="Li Q."/>
            <person name="Zhang J."/>
            <person name="Yu X."/>
            <person name="Xie Z."/>
            <person name="Ding L."/>
            <person name="Guan P."/>
            <person name="Tang J."/>
            <person name="Liang Y."/>
            <person name="Wang S."/>
            <person name="Deng Q."/>
            <person name="Li S."/>
            <person name="Zhu J."/>
            <person name="Wang L."/>
            <person name="Liu H."/>
            <person name="Li P."/>
        </authorList>
    </citation>
    <scope>NUCLEOTIDE SEQUENCE [LARGE SCALE GENOMIC DNA]</scope>
    <source>
        <strain evidence="4">AG-1 IA</strain>
    </source>
</reference>
<feature type="compositionally biased region" description="Basic and acidic residues" evidence="1">
    <location>
        <begin position="1"/>
        <end position="11"/>
    </location>
</feature>
<evidence type="ECO:0000313" key="3">
    <source>
        <dbReference type="EMBL" id="ELU45905.1"/>
    </source>
</evidence>
<keyword evidence="2" id="KW-0812">Transmembrane</keyword>
<dbReference type="EMBL" id="AFRT01000020">
    <property type="protein sequence ID" value="ELU45905.1"/>
    <property type="molecule type" value="Genomic_DNA"/>
</dbReference>
<feature type="compositionally biased region" description="Low complexity" evidence="1">
    <location>
        <begin position="23"/>
        <end position="52"/>
    </location>
</feature>
<feature type="transmembrane region" description="Helical" evidence="2">
    <location>
        <begin position="204"/>
        <end position="227"/>
    </location>
</feature>
<feature type="transmembrane region" description="Helical" evidence="2">
    <location>
        <begin position="292"/>
        <end position="311"/>
    </location>
</feature>
<comment type="caution">
    <text evidence="3">The sequence shown here is derived from an EMBL/GenBank/DDBJ whole genome shotgun (WGS) entry which is preliminary data.</text>
</comment>
<feature type="region of interest" description="Disordered" evidence="1">
    <location>
        <begin position="137"/>
        <end position="157"/>
    </location>
</feature>
<dbReference type="Proteomes" id="UP000011668">
    <property type="component" value="Unassembled WGS sequence"/>
</dbReference>
<keyword evidence="2" id="KW-1133">Transmembrane helix</keyword>
<dbReference type="OrthoDB" id="2355659at2759"/>
<organism evidence="3 4">
    <name type="scientific">Thanatephorus cucumeris (strain AG1-IA)</name>
    <name type="common">Rice sheath blight fungus</name>
    <name type="synonym">Rhizoctonia solani</name>
    <dbReference type="NCBI Taxonomy" id="983506"/>
    <lineage>
        <taxon>Eukaryota</taxon>
        <taxon>Fungi</taxon>
        <taxon>Dikarya</taxon>
        <taxon>Basidiomycota</taxon>
        <taxon>Agaricomycotina</taxon>
        <taxon>Agaricomycetes</taxon>
        <taxon>Cantharellales</taxon>
        <taxon>Ceratobasidiaceae</taxon>
        <taxon>Rhizoctonia</taxon>
        <taxon>Rhizoctonia solani AG-1</taxon>
    </lineage>
</organism>
<feature type="region of interest" description="Disordered" evidence="1">
    <location>
        <begin position="1"/>
        <end position="52"/>
    </location>
</feature>
<dbReference type="HOGENOM" id="CLU_492731_0_0_1"/>
<protein>
    <submittedName>
        <fullName evidence="3">Uncharacterized protein</fullName>
    </submittedName>
</protein>
<accession>L8X6S6</accession>
<evidence type="ECO:0000256" key="1">
    <source>
        <dbReference type="SAM" id="MobiDB-lite"/>
    </source>
</evidence>
<evidence type="ECO:0000313" key="4">
    <source>
        <dbReference type="Proteomes" id="UP000011668"/>
    </source>
</evidence>
<name>L8X6S6_THACA</name>